<organism evidence="6 7">
    <name type="scientific">Pristionchus entomophagus</name>
    <dbReference type="NCBI Taxonomy" id="358040"/>
    <lineage>
        <taxon>Eukaryota</taxon>
        <taxon>Metazoa</taxon>
        <taxon>Ecdysozoa</taxon>
        <taxon>Nematoda</taxon>
        <taxon>Chromadorea</taxon>
        <taxon>Rhabditida</taxon>
        <taxon>Rhabditina</taxon>
        <taxon>Diplogasteromorpha</taxon>
        <taxon>Diplogasteroidea</taxon>
        <taxon>Neodiplogasteridae</taxon>
        <taxon>Pristionchus</taxon>
    </lineage>
</organism>
<dbReference type="AlphaFoldDB" id="A0AAV5UEI5"/>
<reference evidence="6" key="1">
    <citation type="submission" date="2023-10" db="EMBL/GenBank/DDBJ databases">
        <title>Genome assembly of Pristionchus species.</title>
        <authorList>
            <person name="Yoshida K."/>
            <person name="Sommer R.J."/>
        </authorList>
    </citation>
    <scope>NUCLEOTIDE SEQUENCE</scope>
    <source>
        <strain evidence="6">RS0144</strain>
    </source>
</reference>
<dbReference type="Pfam" id="PF00134">
    <property type="entry name" value="Cyclin_N"/>
    <property type="match status" value="1"/>
</dbReference>
<dbReference type="Pfam" id="PF16899">
    <property type="entry name" value="Cyclin_C_2"/>
    <property type="match status" value="1"/>
</dbReference>
<feature type="non-terminal residue" evidence="6">
    <location>
        <position position="1"/>
    </location>
</feature>
<feature type="domain" description="Cyclin C-terminal" evidence="5">
    <location>
        <begin position="165"/>
        <end position="276"/>
    </location>
</feature>
<comment type="caution">
    <text evidence="6">The sequence shown here is derived from an EMBL/GenBank/DDBJ whole genome shotgun (WGS) entry which is preliminary data.</text>
</comment>
<name>A0AAV5UEI5_9BILA</name>
<dbReference type="PANTHER" id="PTHR10026">
    <property type="entry name" value="CYCLIN"/>
    <property type="match status" value="1"/>
</dbReference>
<dbReference type="InterPro" id="IPR006671">
    <property type="entry name" value="Cyclin_N"/>
</dbReference>
<dbReference type="GO" id="GO:0005634">
    <property type="term" value="C:nucleus"/>
    <property type="evidence" value="ECO:0007669"/>
    <property type="project" value="UniProtKB-ARBA"/>
</dbReference>
<keyword evidence="7" id="KW-1185">Reference proteome</keyword>
<dbReference type="GO" id="GO:0016538">
    <property type="term" value="F:cyclin-dependent protein serine/threonine kinase regulator activity"/>
    <property type="evidence" value="ECO:0007669"/>
    <property type="project" value="InterPro"/>
</dbReference>
<evidence type="ECO:0000256" key="3">
    <source>
        <dbReference type="ARBA" id="ARBA00023306"/>
    </source>
</evidence>
<dbReference type="InterPro" id="IPR031658">
    <property type="entry name" value="Cyclin_C_2"/>
</dbReference>
<dbReference type="SUPFAM" id="SSF47954">
    <property type="entry name" value="Cyclin-like"/>
    <property type="match status" value="2"/>
</dbReference>
<dbReference type="CDD" id="cd20524">
    <property type="entry name" value="CYCLIN_CCNH_rpt1"/>
    <property type="match status" value="1"/>
</dbReference>
<dbReference type="GO" id="GO:0006357">
    <property type="term" value="P:regulation of transcription by RNA polymerase II"/>
    <property type="evidence" value="ECO:0007669"/>
    <property type="project" value="InterPro"/>
</dbReference>
<evidence type="ECO:0000256" key="2">
    <source>
        <dbReference type="ARBA" id="ARBA00023127"/>
    </source>
</evidence>
<dbReference type="Proteomes" id="UP001432027">
    <property type="component" value="Unassembled WGS sequence"/>
</dbReference>
<dbReference type="Gene3D" id="1.10.472.10">
    <property type="entry name" value="Cyclin-like"/>
    <property type="match status" value="2"/>
</dbReference>
<dbReference type="InterPro" id="IPR036915">
    <property type="entry name" value="Cyclin-like_sf"/>
</dbReference>
<evidence type="ECO:0000256" key="1">
    <source>
        <dbReference type="ARBA" id="ARBA00008638"/>
    </source>
</evidence>
<dbReference type="EMBL" id="BTSX01000006">
    <property type="protein sequence ID" value="GMT05360.1"/>
    <property type="molecule type" value="Genomic_DNA"/>
</dbReference>
<protein>
    <recommendedName>
        <fullName evidence="8">Cyh-1</fullName>
    </recommendedName>
</protein>
<evidence type="ECO:0000313" key="7">
    <source>
        <dbReference type="Proteomes" id="UP001432027"/>
    </source>
</evidence>
<feature type="domain" description="Cyclin N-terminal" evidence="4">
    <location>
        <begin position="85"/>
        <end position="160"/>
    </location>
</feature>
<dbReference type="CDD" id="cd20525">
    <property type="entry name" value="CYCLIN_CCNH_rpt2"/>
    <property type="match status" value="1"/>
</dbReference>
<evidence type="ECO:0008006" key="8">
    <source>
        <dbReference type="Google" id="ProtNLM"/>
    </source>
</evidence>
<keyword evidence="3" id="KW-0131">Cell cycle</keyword>
<evidence type="ECO:0000313" key="6">
    <source>
        <dbReference type="EMBL" id="GMT05360.1"/>
    </source>
</evidence>
<comment type="similarity">
    <text evidence="1">Belongs to the cyclin family. Cyclin C subfamily.</text>
</comment>
<proteinExistence type="inferred from homology"/>
<gene>
    <name evidence="6" type="ORF">PENTCL1PPCAC_27534</name>
</gene>
<dbReference type="FunFam" id="1.10.472.10:FF:000029">
    <property type="entry name" value="Cyclin h"/>
    <property type="match status" value="1"/>
</dbReference>
<evidence type="ECO:0000259" key="5">
    <source>
        <dbReference type="Pfam" id="PF16899"/>
    </source>
</evidence>
<sequence>SIHSSMYSTSTQKKDWTFSSVDELSERREAANSEYRARFAPFVQAQEADGYLTTDEEQAIIRMVSDRGIAFGEVFRPPLWPSIRWMAYAYFKRFFLVKSAMEYSPKVVMTACYYLATKIDEFFVPIDEFVENLKSGTPDQNKSRILALEPEILRVLKYHLTIHCPFRPFEGHLMEMKRSLLLLNFNIETLRPAAERFLKDALLGDALLLYAPSQIALAAIKFSLENNAKSAEVLRDFVQKLLGAEDAANANDSRSVSCSEAFVAVEKLLARLEEIVECVRAGTAAVPSPVEQQGLQNRSIVWGQLQQVLETRKIAAVGAQKEDPVDSDDEQS</sequence>
<accession>A0AAV5UEI5</accession>
<evidence type="ECO:0000259" key="4">
    <source>
        <dbReference type="Pfam" id="PF00134"/>
    </source>
</evidence>
<keyword evidence="2" id="KW-0195">Cyclin</keyword>
<dbReference type="InterPro" id="IPR043198">
    <property type="entry name" value="Cyclin/Ssn8"/>
</dbReference>